<evidence type="ECO:0000256" key="4">
    <source>
        <dbReference type="ARBA" id="ARBA00022737"/>
    </source>
</evidence>
<evidence type="ECO:0000256" key="3">
    <source>
        <dbReference type="ARBA" id="ARBA00022618"/>
    </source>
</evidence>
<dbReference type="InterPro" id="IPR056150">
    <property type="entry name" value="WD40_CDC20-Fz"/>
</dbReference>
<evidence type="ECO:0000256" key="1">
    <source>
        <dbReference type="ARBA" id="ARBA00006445"/>
    </source>
</evidence>
<dbReference type="GO" id="GO:0031145">
    <property type="term" value="P:anaphase-promoting complex-dependent catabolic process"/>
    <property type="evidence" value="ECO:0007669"/>
    <property type="project" value="TreeGrafter"/>
</dbReference>
<keyword evidence="6" id="KW-0131">Cell cycle</keyword>
<keyword evidence="3" id="KW-0132">Cell division</keyword>
<keyword evidence="11" id="KW-1185">Reference proteome</keyword>
<dbReference type="EMBL" id="KZ819322">
    <property type="protein sequence ID" value="PWN22864.1"/>
    <property type="molecule type" value="Genomic_DNA"/>
</dbReference>
<feature type="repeat" description="WD" evidence="7">
    <location>
        <begin position="364"/>
        <end position="396"/>
    </location>
</feature>
<feature type="repeat" description="WD" evidence="7">
    <location>
        <begin position="506"/>
        <end position="547"/>
    </location>
</feature>
<sequence>MAPSTPVRKPLNKHISHAAGANGIVHDTPLGDLSNAFRDTKPAGGDKGKMAASKQKGRLDSIPAAATEVRITRDWEGPEAKVSRPKLATVPSRGDRFITASRTGSGPSGPTLLEDAGGDNLSSSSAHGQASSSSSADETQIKANIAAAQLAPNEIAPHTESLESACNIDLNQRILSYSAAPPSSASADVRSRYATVRPRNVPSSLSSGGKRKIPTDAEKVLDAPGMIDDFYYHLIDWSSTNLVAVALQGVVHVWNGDTGEVDTLCDLEIEPERVGGGGMVSSVRWDTDGNYLAIGTDRGFVQLWDVSTSQRVRTLKPSTEGGADNCSVNISAWAADGTYSTGFSSGLIREHDVRQRDSIIRDLEKAHVGHVSGLQWRADSALLASGGNDNVVKVWDRRSTVPKMRKENHQASIKGIDWCPWNSNLLATGGGTADRMIHFWNVTTSSRVGSIQTDAQITGLHWSLHYRELVSTHGLSLGSASAAGGGAGGTINIWSHPSCNRIAEIRNAHDGRILHTALSPDGQVLATVGTDENLKFWRVFERREEVTGKGASGGVSGAGGEKKAGGGGGAGGGVAGVRMLR</sequence>
<accession>A0A316UDE2</accession>
<organism evidence="10 11">
    <name type="scientific">Pseudomicrostroma glucosiphilum</name>
    <dbReference type="NCBI Taxonomy" id="1684307"/>
    <lineage>
        <taxon>Eukaryota</taxon>
        <taxon>Fungi</taxon>
        <taxon>Dikarya</taxon>
        <taxon>Basidiomycota</taxon>
        <taxon>Ustilaginomycotina</taxon>
        <taxon>Exobasidiomycetes</taxon>
        <taxon>Microstromatales</taxon>
        <taxon>Microstromatales incertae sedis</taxon>
        <taxon>Pseudomicrostroma</taxon>
    </lineage>
</organism>
<dbReference type="InterPro" id="IPR011047">
    <property type="entry name" value="Quinoprotein_ADH-like_sf"/>
</dbReference>
<dbReference type="GeneID" id="37016520"/>
<evidence type="ECO:0000256" key="7">
    <source>
        <dbReference type="PROSITE-ProRule" id="PRU00221"/>
    </source>
</evidence>
<dbReference type="Gene3D" id="2.130.10.10">
    <property type="entry name" value="YVTN repeat-like/Quinoprotein amine dehydrogenase"/>
    <property type="match status" value="1"/>
</dbReference>
<dbReference type="GO" id="GO:1990757">
    <property type="term" value="F:ubiquitin ligase activator activity"/>
    <property type="evidence" value="ECO:0007669"/>
    <property type="project" value="TreeGrafter"/>
</dbReference>
<dbReference type="PROSITE" id="PS50294">
    <property type="entry name" value="WD_REPEATS_REGION"/>
    <property type="match status" value="2"/>
</dbReference>
<keyword evidence="4" id="KW-0677">Repeat</keyword>
<dbReference type="Pfam" id="PF24807">
    <property type="entry name" value="WD40_CDC20-Fz"/>
    <property type="match status" value="1"/>
</dbReference>
<dbReference type="AlphaFoldDB" id="A0A316UDE2"/>
<gene>
    <name evidence="10" type="ORF">BCV69DRAFT_310372</name>
</gene>
<feature type="compositionally biased region" description="Basic and acidic residues" evidence="8">
    <location>
        <begin position="38"/>
        <end position="49"/>
    </location>
</feature>
<dbReference type="PROSITE" id="PS50082">
    <property type="entry name" value="WD_REPEATS_2"/>
    <property type="match status" value="3"/>
</dbReference>
<dbReference type="GO" id="GO:0005680">
    <property type="term" value="C:anaphase-promoting complex"/>
    <property type="evidence" value="ECO:0007669"/>
    <property type="project" value="TreeGrafter"/>
</dbReference>
<dbReference type="PANTHER" id="PTHR19918:SF8">
    <property type="entry name" value="FI02843P"/>
    <property type="match status" value="1"/>
</dbReference>
<feature type="region of interest" description="Disordered" evidence="8">
    <location>
        <begin position="548"/>
        <end position="571"/>
    </location>
</feature>
<feature type="compositionally biased region" description="Gly residues" evidence="8">
    <location>
        <begin position="550"/>
        <end position="571"/>
    </location>
</feature>
<dbReference type="GO" id="GO:0051301">
    <property type="term" value="P:cell division"/>
    <property type="evidence" value="ECO:0007669"/>
    <property type="project" value="UniProtKB-KW"/>
</dbReference>
<dbReference type="PANTHER" id="PTHR19918">
    <property type="entry name" value="CELL DIVISION CYCLE 20 CDC20 FIZZY -RELATED"/>
    <property type="match status" value="1"/>
</dbReference>
<feature type="region of interest" description="Disordered" evidence="8">
    <location>
        <begin position="1"/>
        <end position="139"/>
    </location>
</feature>
<protein>
    <submittedName>
        <fullName evidence="10">WD40 repeat-like protein</fullName>
    </submittedName>
</protein>
<feature type="compositionally biased region" description="Low complexity" evidence="8">
    <location>
        <begin position="122"/>
        <end position="136"/>
    </location>
</feature>
<evidence type="ECO:0000313" key="11">
    <source>
        <dbReference type="Proteomes" id="UP000245942"/>
    </source>
</evidence>
<reference evidence="10 11" key="1">
    <citation type="journal article" date="2018" name="Mol. Biol. Evol.">
        <title>Broad Genomic Sampling Reveals a Smut Pathogenic Ancestry of the Fungal Clade Ustilaginomycotina.</title>
        <authorList>
            <person name="Kijpornyongpan T."/>
            <person name="Mondo S.J."/>
            <person name="Barry K."/>
            <person name="Sandor L."/>
            <person name="Lee J."/>
            <person name="Lipzen A."/>
            <person name="Pangilinan J."/>
            <person name="LaButti K."/>
            <person name="Hainaut M."/>
            <person name="Henrissat B."/>
            <person name="Grigoriev I.V."/>
            <person name="Spatafora J.W."/>
            <person name="Aime M.C."/>
        </authorList>
    </citation>
    <scope>NUCLEOTIDE SEQUENCE [LARGE SCALE GENOMIC DNA]</scope>
    <source>
        <strain evidence="10 11">MCA 4718</strain>
    </source>
</reference>
<evidence type="ECO:0000256" key="8">
    <source>
        <dbReference type="SAM" id="MobiDB-lite"/>
    </source>
</evidence>
<dbReference type="InterPro" id="IPR001680">
    <property type="entry name" value="WD40_rpt"/>
</dbReference>
<evidence type="ECO:0000256" key="6">
    <source>
        <dbReference type="ARBA" id="ARBA00023306"/>
    </source>
</evidence>
<feature type="domain" description="CDC20/Fizzy WD40" evidence="9">
    <location>
        <begin position="221"/>
        <end position="537"/>
    </location>
</feature>
<feature type="compositionally biased region" description="Basic and acidic residues" evidence="8">
    <location>
        <begin position="70"/>
        <end position="82"/>
    </location>
</feature>
<dbReference type="InterPro" id="IPR015943">
    <property type="entry name" value="WD40/YVTN_repeat-like_dom_sf"/>
</dbReference>
<dbReference type="GO" id="GO:0010997">
    <property type="term" value="F:anaphase-promoting complex binding"/>
    <property type="evidence" value="ECO:0007669"/>
    <property type="project" value="InterPro"/>
</dbReference>
<comment type="similarity">
    <text evidence="1">Belongs to the WD repeat CDC20/Fizzy family.</text>
</comment>
<keyword evidence="5" id="KW-0498">Mitosis</keyword>
<dbReference type="RefSeq" id="XP_025350024.1">
    <property type="nucleotide sequence ID" value="XM_025494786.1"/>
</dbReference>
<keyword evidence="2 7" id="KW-0853">WD repeat</keyword>
<dbReference type="GO" id="GO:1905786">
    <property type="term" value="P:positive regulation of anaphase-promoting complex-dependent catabolic process"/>
    <property type="evidence" value="ECO:0007669"/>
    <property type="project" value="TreeGrafter"/>
</dbReference>
<dbReference type="Proteomes" id="UP000245942">
    <property type="component" value="Unassembled WGS sequence"/>
</dbReference>
<evidence type="ECO:0000313" key="10">
    <source>
        <dbReference type="EMBL" id="PWN22864.1"/>
    </source>
</evidence>
<dbReference type="SMART" id="SM00320">
    <property type="entry name" value="WD40"/>
    <property type="match status" value="6"/>
</dbReference>
<dbReference type="OrthoDB" id="10263272at2759"/>
<proteinExistence type="inferred from homology"/>
<evidence type="ECO:0000256" key="5">
    <source>
        <dbReference type="ARBA" id="ARBA00022776"/>
    </source>
</evidence>
<dbReference type="SUPFAM" id="SSF50998">
    <property type="entry name" value="Quinoprotein alcohol dehydrogenase-like"/>
    <property type="match status" value="1"/>
</dbReference>
<evidence type="ECO:0000256" key="2">
    <source>
        <dbReference type="ARBA" id="ARBA00022574"/>
    </source>
</evidence>
<evidence type="ECO:0000259" key="9">
    <source>
        <dbReference type="Pfam" id="PF24807"/>
    </source>
</evidence>
<dbReference type="STRING" id="1684307.A0A316UDE2"/>
<name>A0A316UDE2_9BASI</name>
<dbReference type="InterPro" id="IPR033010">
    <property type="entry name" value="Cdc20/Fizzy"/>
</dbReference>
<feature type="repeat" description="WD" evidence="7">
    <location>
        <begin position="273"/>
        <end position="314"/>
    </location>
</feature>